<dbReference type="EMBL" id="JABXXO010000014">
    <property type="protein sequence ID" value="KAF7760760.1"/>
    <property type="molecule type" value="Genomic_DNA"/>
</dbReference>
<evidence type="ECO:0000313" key="1">
    <source>
        <dbReference type="EMBL" id="KAF7760760.1"/>
    </source>
</evidence>
<dbReference type="Proteomes" id="UP000629468">
    <property type="component" value="Unassembled WGS sequence"/>
</dbReference>
<gene>
    <name evidence="1" type="ORF">Agabi119p4_10169</name>
</gene>
<dbReference type="Gene3D" id="3.40.630.30">
    <property type="match status" value="1"/>
</dbReference>
<protein>
    <submittedName>
        <fullName evidence="1">Uncharacterized protein</fullName>
    </submittedName>
</protein>
<organism evidence="1 2">
    <name type="scientific">Agaricus bisporus var. burnettii</name>
    <dbReference type="NCBI Taxonomy" id="192524"/>
    <lineage>
        <taxon>Eukaryota</taxon>
        <taxon>Fungi</taxon>
        <taxon>Dikarya</taxon>
        <taxon>Basidiomycota</taxon>
        <taxon>Agaricomycotina</taxon>
        <taxon>Agaricomycetes</taxon>
        <taxon>Agaricomycetidae</taxon>
        <taxon>Agaricales</taxon>
        <taxon>Agaricineae</taxon>
        <taxon>Agaricaceae</taxon>
        <taxon>Agaricus</taxon>
    </lineage>
</organism>
<evidence type="ECO:0000313" key="2">
    <source>
        <dbReference type="Proteomes" id="UP000629468"/>
    </source>
</evidence>
<name>A0A8H7C2E5_AGABI</name>
<proteinExistence type="predicted"/>
<reference evidence="1 2" key="1">
    <citation type="journal article" name="Sci. Rep.">
        <title>Telomere-to-telomere assembled and centromere annotated genomes of the two main subspecies of the button mushroom Agaricus bisporus reveal especially polymorphic chromosome ends.</title>
        <authorList>
            <person name="Sonnenberg A.S.M."/>
            <person name="Sedaghat-Telgerd N."/>
            <person name="Lavrijssen B."/>
            <person name="Ohm R.A."/>
            <person name="Hendrickx P.M."/>
            <person name="Scholtmeijer K."/>
            <person name="Baars J.J.P."/>
            <person name="van Peer A."/>
        </authorList>
    </citation>
    <scope>NUCLEOTIDE SEQUENCE [LARGE SCALE GENOMIC DNA]</scope>
    <source>
        <strain evidence="1 2">H119_p4</strain>
    </source>
</reference>
<sequence length="81" mass="9244">MSSVLVDEYNHNFCYPVPKALENDRVKLIPFIPSKHAQPFVDATLPHPEVFKYLPVGPHTDALYFSFSSIKQGPHRHPLES</sequence>
<dbReference type="AlphaFoldDB" id="A0A8H7C2E5"/>
<comment type="caution">
    <text evidence="1">The sequence shown here is derived from an EMBL/GenBank/DDBJ whole genome shotgun (WGS) entry which is preliminary data.</text>
</comment>
<accession>A0A8H7C2E5</accession>